<keyword evidence="1" id="KW-0472">Membrane</keyword>
<keyword evidence="1" id="KW-1133">Transmembrane helix</keyword>
<feature type="domain" description="Urease accessory protein UreH-like transmembrane" evidence="2">
    <location>
        <begin position="7"/>
        <end position="203"/>
    </location>
</feature>
<comment type="caution">
    <text evidence="4">The sequence shown here is derived from an EMBL/GenBank/DDBJ whole genome shotgun (WGS) entry which is preliminary data.</text>
</comment>
<dbReference type="AlphaFoldDB" id="A0A1F7Z1U8"/>
<feature type="transmembrane region" description="Helical" evidence="1">
    <location>
        <begin position="52"/>
        <end position="71"/>
    </location>
</feature>
<reference evidence="4 5" key="1">
    <citation type="journal article" date="2016" name="Nat. Commun.">
        <title>Thousands of microbial genomes shed light on interconnected biogeochemical processes in an aquifer system.</title>
        <authorList>
            <person name="Anantharaman K."/>
            <person name="Brown C.T."/>
            <person name="Hug L.A."/>
            <person name="Sharon I."/>
            <person name="Castelle C.J."/>
            <person name="Probst A.J."/>
            <person name="Thomas B.C."/>
            <person name="Singh A."/>
            <person name="Wilkins M.J."/>
            <person name="Karaoz U."/>
            <person name="Brodie E.L."/>
            <person name="Williams K.H."/>
            <person name="Hubbard S.S."/>
            <person name="Banfield J.F."/>
        </authorList>
    </citation>
    <scope>NUCLEOTIDE SEQUENCE [LARGE SCALE GENOMIC DNA]</scope>
</reference>
<dbReference type="Pfam" id="PF13386">
    <property type="entry name" value="DsbD_2"/>
    <property type="match status" value="1"/>
</dbReference>
<dbReference type="PANTHER" id="PTHR42208">
    <property type="entry name" value="HEAVY METAL TRANSPORTER-RELATED"/>
    <property type="match status" value="1"/>
</dbReference>
<protein>
    <recommendedName>
        <fullName evidence="6">Urease accessory protein UreH-like transmembrane domain-containing protein</fullName>
    </recommendedName>
</protein>
<evidence type="ECO:0000313" key="5">
    <source>
        <dbReference type="Proteomes" id="UP000178870"/>
    </source>
</evidence>
<sequence>MNPIILAFITGLTTGGISCIAVQGGLLASAISQKKENQTNLSMVGMFLVAKIFVYTLLGLALGALGSALTITPQFQGWMQIAAGLYMLATAANLLNLHPIFRYAVIQPPRFAYRFMRQQSKSSQHFTPALLGSLTVLIPCGITQGMMVLAVASGSSLLGAGIMFAFTLGTSPVFATLGLTASKLMEKKAFAYIGATMIAILGLLSINTGQVLRGSAHTAQNYWEVMITAPNEVKAGNVAGIDSEGKQEVTIDVNSRGYSSSVNTLKAGVPVKLTLKTNNTLGCSRAFTIPSLGIQKVLAETGEETIEFTPTKTGKLAYTCSMGMYSGQFNVVN</sequence>
<dbReference type="InterPro" id="IPR008972">
    <property type="entry name" value="Cupredoxin"/>
</dbReference>
<accession>A0A1F7Z1U8</accession>
<feature type="transmembrane region" description="Helical" evidence="1">
    <location>
        <begin position="83"/>
        <end position="105"/>
    </location>
</feature>
<keyword evidence="1" id="KW-0812">Transmembrane</keyword>
<gene>
    <name evidence="4" type="ORF">A2803_04775</name>
</gene>
<feature type="transmembrane region" description="Helical" evidence="1">
    <location>
        <begin position="6"/>
        <end position="31"/>
    </location>
</feature>
<evidence type="ECO:0000313" key="4">
    <source>
        <dbReference type="EMBL" id="OGM33481.1"/>
    </source>
</evidence>
<evidence type="ECO:0000256" key="1">
    <source>
        <dbReference type="SAM" id="Phobius"/>
    </source>
</evidence>
<evidence type="ECO:0000259" key="2">
    <source>
        <dbReference type="Pfam" id="PF13386"/>
    </source>
</evidence>
<dbReference type="Proteomes" id="UP000178870">
    <property type="component" value="Unassembled WGS sequence"/>
</dbReference>
<name>A0A1F7Z1U8_9BACT</name>
<dbReference type="SUPFAM" id="SSF49503">
    <property type="entry name" value="Cupredoxins"/>
    <property type="match status" value="1"/>
</dbReference>
<feature type="transmembrane region" description="Helical" evidence="1">
    <location>
        <begin position="157"/>
        <end position="177"/>
    </location>
</feature>
<feature type="transmembrane region" description="Helical" evidence="1">
    <location>
        <begin position="189"/>
        <end position="206"/>
    </location>
</feature>
<dbReference type="Gene3D" id="2.60.40.420">
    <property type="entry name" value="Cupredoxins - blue copper proteins"/>
    <property type="match status" value="1"/>
</dbReference>
<proteinExistence type="predicted"/>
<dbReference type="Pfam" id="PF13473">
    <property type="entry name" value="Cupredoxin_1"/>
    <property type="match status" value="1"/>
</dbReference>
<dbReference type="InterPro" id="IPR028096">
    <property type="entry name" value="EfeO_Cupredoxin"/>
</dbReference>
<dbReference type="PANTHER" id="PTHR42208:SF1">
    <property type="entry name" value="HEAVY METAL TRANSPORTER"/>
    <property type="match status" value="1"/>
</dbReference>
<dbReference type="EMBL" id="MGGP01000001">
    <property type="protein sequence ID" value="OGM33481.1"/>
    <property type="molecule type" value="Genomic_DNA"/>
</dbReference>
<evidence type="ECO:0000259" key="3">
    <source>
        <dbReference type="Pfam" id="PF13473"/>
    </source>
</evidence>
<feature type="domain" description="EfeO-type cupredoxin-like" evidence="3">
    <location>
        <begin position="243"/>
        <end position="328"/>
    </location>
</feature>
<organism evidence="4 5">
    <name type="scientific">Candidatus Woesebacteria bacterium RIFCSPHIGHO2_01_FULL_44_21</name>
    <dbReference type="NCBI Taxonomy" id="1802503"/>
    <lineage>
        <taxon>Bacteria</taxon>
        <taxon>Candidatus Woeseibacteriota</taxon>
    </lineage>
</organism>
<evidence type="ECO:0008006" key="6">
    <source>
        <dbReference type="Google" id="ProtNLM"/>
    </source>
</evidence>
<feature type="transmembrane region" description="Helical" evidence="1">
    <location>
        <begin position="126"/>
        <end position="151"/>
    </location>
</feature>
<dbReference type="InterPro" id="IPR039447">
    <property type="entry name" value="UreH-like_TM_dom"/>
</dbReference>